<organism evidence="1 2">
    <name type="scientific">Luteipulveratus mongoliensis</name>
    <dbReference type="NCBI Taxonomy" id="571913"/>
    <lineage>
        <taxon>Bacteria</taxon>
        <taxon>Bacillati</taxon>
        <taxon>Actinomycetota</taxon>
        <taxon>Actinomycetes</taxon>
        <taxon>Micrococcales</taxon>
        <taxon>Dermacoccaceae</taxon>
        <taxon>Luteipulveratus</taxon>
    </lineage>
</organism>
<dbReference type="RefSeq" id="WP_052593814.1">
    <property type="nucleotide sequence ID" value="NZ_CP011112.1"/>
</dbReference>
<dbReference type="AlphaFoldDB" id="A0A0K1JLA4"/>
<sequence>MDAGLAAVLAGWGGGALGTVGAWLTARTALRSASAAHVHEVQDHLREKRATAFAAMVRGTWSALSRSQALSRSTPGTMFPDGPPSQAEITNVYDAYAVVEELRVLAADASIIADDATAREARLLLLEMENVAHATQNIVLQAAITLRNEQPRPESSQSPDSVRERIRQAEENVRAFEATARRLTVPDPAT</sequence>
<keyword evidence="2" id="KW-1185">Reference proteome</keyword>
<accession>A0A0K1JLA4</accession>
<dbReference type="Proteomes" id="UP000066480">
    <property type="component" value="Chromosome"/>
</dbReference>
<dbReference type="EMBL" id="CP011112">
    <property type="protein sequence ID" value="AKU17353.1"/>
    <property type="molecule type" value="Genomic_DNA"/>
</dbReference>
<gene>
    <name evidence="1" type="ORF">VV02_18350</name>
</gene>
<dbReference type="STRING" id="571913.VV02_18350"/>
<reference evidence="1 2" key="1">
    <citation type="submission" date="2015-03" db="EMBL/GenBank/DDBJ databases">
        <title>Luteipulveratus halotolerans sp. nov., a novel actinobacterium (Dermacoccaceae) from Sarawak, Malaysia.</title>
        <authorList>
            <person name="Juboi H."/>
            <person name="Basik A."/>
            <person name="Shamsul S.S."/>
            <person name="Arnold P."/>
            <person name="Schmitt E.K."/>
            <person name="Sanglier J.-J."/>
            <person name="Yeo T."/>
        </authorList>
    </citation>
    <scope>NUCLEOTIDE SEQUENCE [LARGE SCALE GENOMIC DNA]</scope>
    <source>
        <strain evidence="1 2">MN07-A0370</strain>
    </source>
</reference>
<dbReference type="KEGG" id="lmoi:VV02_18350"/>
<evidence type="ECO:0000313" key="1">
    <source>
        <dbReference type="EMBL" id="AKU17353.1"/>
    </source>
</evidence>
<protein>
    <submittedName>
        <fullName evidence="1">Uncharacterized protein</fullName>
    </submittedName>
</protein>
<proteinExistence type="predicted"/>
<name>A0A0K1JLA4_9MICO</name>
<evidence type="ECO:0000313" key="2">
    <source>
        <dbReference type="Proteomes" id="UP000066480"/>
    </source>
</evidence>